<dbReference type="Gene3D" id="3.30.43.10">
    <property type="entry name" value="Uridine Diphospho-n-acetylenolpyruvylglucosamine Reductase, domain 2"/>
    <property type="match status" value="1"/>
</dbReference>
<dbReference type="PROSITE" id="PS51387">
    <property type="entry name" value="FAD_PCMH"/>
    <property type="match status" value="1"/>
</dbReference>
<keyword evidence="8" id="KW-1185">Reference proteome</keyword>
<dbReference type="InterPro" id="IPR016169">
    <property type="entry name" value="FAD-bd_PCMH_sub2"/>
</dbReference>
<protein>
    <submittedName>
        <fullName evidence="7">Oxidoreductase</fullName>
    </submittedName>
</protein>
<keyword evidence="5" id="KW-0560">Oxidoreductase</keyword>
<keyword evidence="4" id="KW-0274">FAD</keyword>
<evidence type="ECO:0000256" key="3">
    <source>
        <dbReference type="ARBA" id="ARBA00022630"/>
    </source>
</evidence>
<sequence>MSADVTTGPADVTTAADLTATAAETDGHAAAEATGDAVAVSEADGHAAGDAVTAVARPGEPGYDAATAVFNLAAPPRPAAAVVARTVEDVRAAIRLADAEGLSLRVHTTGHSAPAARPMRDALLIRTEMDGGVEVDPIRRVARIPAGTRWGVVAKAAAPYGLAVAHGSSPTVGVVGYLLGGGLSFYGRKVGLAANSVRAVELVTADGELRRVSLGSDPDLFWALRGGGGGFGVVTAIEVKLFPAVQVVTGTTCWPAAHARELLRTWRRWTLDAPPEATTSVRVLNLPKIPDVPPMLSAGPILCVDGAVLAETGDDVAAARRYAEELLGPLRAVAEPVLDTWQLTEPVDLLDTHMDPSDPVAVIGDHMLLGDLGDEGIDALLRVVGEGSGSPLISAGLRQLGGAYARPHPQGGALDHLDAPYAYSGGGVPDLTGTAEAITRHIATVRESLAPWDTGWTTPTFVESHAQPQRHLTDGRIAAADLVRHRVDPAGRFRDDIMPGATKLG</sequence>
<evidence type="ECO:0000259" key="6">
    <source>
        <dbReference type="PROSITE" id="PS51387"/>
    </source>
</evidence>
<dbReference type="PANTHER" id="PTHR42973:SF39">
    <property type="entry name" value="FAD-BINDING PCMH-TYPE DOMAIN-CONTAINING PROTEIN"/>
    <property type="match status" value="1"/>
</dbReference>
<comment type="cofactor">
    <cofactor evidence="1">
        <name>FAD</name>
        <dbReference type="ChEBI" id="CHEBI:57692"/>
    </cofactor>
</comment>
<evidence type="ECO:0000256" key="4">
    <source>
        <dbReference type="ARBA" id="ARBA00022827"/>
    </source>
</evidence>
<proteinExistence type="inferred from homology"/>
<evidence type="ECO:0000256" key="5">
    <source>
        <dbReference type="ARBA" id="ARBA00023002"/>
    </source>
</evidence>
<name>A0ABQ2R1I8_9ACTN</name>
<organism evidence="7 8">
    <name type="scientific">Streptosporangium pseudovulgare</name>
    <dbReference type="NCBI Taxonomy" id="35765"/>
    <lineage>
        <taxon>Bacteria</taxon>
        <taxon>Bacillati</taxon>
        <taxon>Actinomycetota</taxon>
        <taxon>Actinomycetes</taxon>
        <taxon>Streptosporangiales</taxon>
        <taxon>Streptosporangiaceae</taxon>
        <taxon>Streptosporangium</taxon>
    </lineage>
</organism>
<dbReference type="InterPro" id="IPR036318">
    <property type="entry name" value="FAD-bd_PCMH-like_sf"/>
</dbReference>
<dbReference type="Gene3D" id="3.40.462.20">
    <property type="match status" value="1"/>
</dbReference>
<dbReference type="RefSeq" id="WP_268246344.1">
    <property type="nucleotide sequence ID" value="NZ_BMQJ01000011.1"/>
</dbReference>
<dbReference type="InterPro" id="IPR050416">
    <property type="entry name" value="FAD-linked_Oxidoreductase"/>
</dbReference>
<gene>
    <name evidence="7" type="ORF">GCM10010140_43450</name>
</gene>
<accession>A0ABQ2R1I8</accession>
<evidence type="ECO:0000313" key="7">
    <source>
        <dbReference type="EMBL" id="GGQ08658.1"/>
    </source>
</evidence>
<feature type="domain" description="FAD-binding PCMH-type" evidence="6">
    <location>
        <begin position="74"/>
        <end position="244"/>
    </location>
</feature>
<evidence type="ECO:0000256" key="2">
    <source>
        <dbReference type="ARBA" id="ARBA00005466"/>
    </source>
</evidence>
<comment type="caution">
    <text evidence="7">The sequence shown here is derived from an EMBL/GenBank/DDBJ whole genome shotgun (WGS) entry which is preliminary data.</text>
</comment>
<evidence type="ECO:0000256" key="1">
    <source>
        <dbReference type="ARBA" id="ARBA00001974"/>
    </source>
</evidence>
<keyword evidence="3" id="KW-0285">Flavoprotein</keyword>
<dbReference type="Proteomes" id="UP000611554">
    <property type="component" value="Unassembled WGS sequence"/>
</dbReference>
<reference evidence="8" key="1">
    <citation type="journal article" date="2019" name="Int. J. Syst. Evol. Microbiol.">
        <title>The Global Catalogue of Microorganisms (GCM) 10K type strain sequencing project: providing services to taxonomists for standard genome sequencing and annotation.</title>
        <authorList>
            <consortium name="The Broad Institute Genomics Platform"/>
            <consortium name="The Broad Institute Genome Sequencing Center for Infectious Disease"/>
            <person name="Wu L."/>
            <person name="Ma J."/>
        </authorList>
    </citation>
    <scope>NUCLEOTIDE SEQUENCE [LARGE SCALE GENOMIC DNA]</scope>
    <source>
        <strain evidence="8">JCM 3115</strain>
    </source>
</reference>
<dbReference type="Gene3D" id="3.30.465.10">
    <property type="match status" value="1"/>
</dbReference>
<dbReference type="PANTHER" id="PTHR42973">
    <property type="entry name" value="BINDING OXIDOREDUCTASE, PUTATIVE (AFU_ORTHOLOGUE AFUA_1G17690)-RELATED"/>
    <property type="match status" value="1"/>
</dbReference>
<dbReference type="Pfam" id="PF01565">
    <property type="entry name" value="FAD_binding_4"/>
    <property type="match status" value="1"/>
</dbReference>
<comment type="similarity">
    <text evidence="2">Belongs to the oxygen-dependent FAD-linked oxidoreductase family.</text>
</comment>
<dbReference type="InterPro" id="IPR016167">
    <property type="entry name" value="FAD-bd_PCMH_sub1"/>
</dbReference>
<evidence type="ECO:0000313" key="8">
    <source>
        <dbReference type="Proteomes" id="UP000611554"/>
    </source>
</evidence>
<dbReference type="InterPro" id="IPR006094">
    <property type="entry name" value="Oxid_FAD_bind_N"/>
</dbReference>
<dbReference type="InterPro" id="IPR016166">
    <property type="entry name" value="FAD-bd_PCMH"/>
</dbReference>
<dbReference type="EMBL" id="BMQJ01000011">
    <property type="protein sequence ID" value="GGQ08658.1"/>
    <property type="molecule type" value="Genomic_DNA"/>
</dbReference>
<dbReference type="SUPFAM" id="SSF56176">
    <property type="entry name" value="FAD-binding/transporter-associated domain-like"/>
    <property type="match status" value="1"/>
</dbReference>